<comment type="caution">
    <text evidence="1">The sequence shown here is derived from an EMBL/GenBank/DDBJ whole genome shotgun (WGS) entry which is preliminary data.</text>
</comment>
<name>A0ACC1SIR7_9HYPO</name>
<dbReference type="EMBL" id="JANRMS010000396">
    <property type="protein sequence ID" value="KAJ3540646.1"/>
    <property type="molecule type" value="Genomic_DNA"/>
</dbReference>
<gene>
    <name evidence="1" type="ORF">NM208_g4969</name>
</gene>
<accession>A0ACC1SIR7</accession>
<dbReference type="Proteomes" id="UP001148629">
    <property type="component" value="Unassembled WGS sequence"/>
</dbReference>
<proteinExistence type="predicted"/>
<reference evidence="1" key="1">
    <citation type="submission" date="2022-08" db="EMBL/GenBank/DDBJ databases">
        <title>Genome Sequence of Fusarium decemcellulare.</title>
        <authorList>
            <person name="Buettner E."/>
        </authorList>
    </citation>
    <scope>NUCLEOTIDE SEQUENCE</scope>
    <source>
        <strain evidence="1">Babe19</strain>
    </source>
</reference>
<sequence>MAEVAGIVLGTIPLIISALEHYDDMIEPLVAFVHWKGQLSGLTRRLRNCQVFYDMNIRLLLKQSVNDQDINNMIEDPRSNLWRDSALVDDLQFKLGTAYQQCMDIIQQIESVMINIATFLNIDGLAQQGLGAIIVANPPVPQTTSSNRRTFHFKQRVVFLMKRRQMKARLEELEDCNNTLYRFLEGAERIQANAQSVATSSRPCVQFVAPLRKIQQNAARLYRALTQVTPTLPRPNANPPINPVFPSLSMELRNICSVINGAAHPYVGFRLDSCGTLRGPFGIESRSRQLLSNCLPLQVVLPEIRANRIPSADLYCLVITLASSVLQLSETPWLYRPWDKQAVIFLRLRDHHQSLVDIRHPYLTFQCDTVHKWTKP</sequence>
<evidence type="ECO:0000313" key="2">
    <source>
        <dbReference type="Proteomes" id="UP001148629"/>
    </source>
</evidence>
<evidence type="ECO:0000313" key="1">
    <source>
        <dbReference type="EMBL" id="KAJ3540646.1"/>
    </source>
</evidence>
<keyword evidence="2" id="KW-1185">Reference proteome</keyword>
<organism evidence="1 2">
    <name type="scientific">Fusarium decemcellulare</name>
    <dbReference type="NCBI Taxonomy" id="57161"/>
    <lineage>
        <taxon>Eukaryota</taxon>
        <taxon>Fungi</taxon>
        <taxon>Dikarya</taxon>
        <taxon>Ascomycota</taxon>
        <taxon>Pezizomycotina</taxon>
        <taxon>Sordariomycetes</taxon>
        <taxon>Hypocreomycetidae</taxon>
        <taxon>Hypocreales</taxon>
        <taxon>Nectriaceae</taxon>
        <taxon>Fusarium</taxon>
        <taxon>Fusarium decemcellulare species complex</taxon>
    </lineage>
</organism>
<protein>
    <submittedName>
        <fullName evidence="1">Uncharacterized protein</fullName>
    </submittedName>
</protein>